<accession>G0V2L4</accession>
<protein>
    <submittedName>
        <fullName evidence="2">Uncharacterized protein</fullName>
    </submittedName>
</protein>
<reference evidence="2" key="1">
    <citation type="journal article" date="2012" name="Proc. Natl. Acad. Sci. U.S.A.">
        <title>Antigenic diversity is generated by distinct evolutionary mechanisms in African trypanosome species.</title>
        <authorList>
            <person name="Jackson A.P."/>
            <person name="Berry A."/>
            <person name="Aslett M."/>
            <person name="Allison H.C."/>
            <person name="Burton P."/>
            <person name="Vavrova-Anderson J."/>
            <person name="Brown R."/>
            <person name="Browne H."/>
            <person name="Corton N."/>
            <person name="Hauser H."/>
            <person name="Gamble J."/>
            <person name="Gilderthorp R."/>
            <person name="Marcello L."/>
            <person name="McQuillan J."/>
            <person name="Otto T.D."/>
            <person name="Quail M.A."/>
            <person name="Sanders M.J."/>
            <person name="van Tonder A."/>
            <person name="Ginger M.L."/>
            <person name="Field M.C."/>
            <person name="Barry J.D."/>
            <person name="Hertz-Fowler C."/>
            <person name="Berriman M."/>
        </authorList>
    </citation>
    <scope>NUCLEOTIDE SEQUENCE</scope>
    <source>
        <strain evidence="2">IL3000</strain>
    </source>
</reference>
<dbReference type="EMBL" id="HE575324">
    <property type="protein sequence ID" value="CCC95886.1"/>
    <property type="molecule type" value="Genomic_DNA"/>
</dbReference>
<sequence>MSHSRSETQLFTCANDQPSSMSASARTRRSLSTVREKSPVHHRRGSPPALAAAVVLFCTRNCSSKYLIRTRSFNRAATLSVHKRRHVTPSGPAASPNRLKCSHTSTYVISFDKSRPVAFSIHHTVLSSRLLLLALTRAFKHQCH</sequence>
<evidence type="ECO:0000313" key="2">
    <source>
        <dbReference type="EMBL" id="CCC95886.1"/>
    </source>
</evidence>
<gene>
    <name evidence="2" type="ORF">TCIL3000_11_13920</name>
</gene>
<organism evidence="2">
    <name type="scientific">Trypanosoma congolense (strain IL3000)</name>
    <dbReference type="NCBI Taxonomy" id="1068625"/>
    <lineage>
        <taxon>Eukaryota</taxon>
        <taxon>Discoba</taxon>
        <taxon>Euglenozoa</taxon>
        <taxon>Kinetoplastea</taxon>
        <taxon>Metakinetoplastina</taxon>
        <taxon>Trypanosomatida</taxon>
        <taxon>Trypanosomatidae</taxon>
        <taxon>Trypanosoma</taxon>
        <taxon>Nannomonas</taxon>
    </lineage>
</organism>
<feature type="compositionally biased region" description="Polar residues" evidence="1">
    <location>
        <begin position="7"/>
        <end position="18"/>
    </location>
</feature>
<feature type="region of interest" description="Disordered" evidence="1">
    <location>
        <begin position="1"/>
        <end position="45"/>
    </location>
</feature>
<proteinExistence type="predicted"/>
<name>G0V2L4_TRYCI</name>
<feature type="compositionally biased region" description="Low complexity" evidence="1">
    <location>
        <begin position="19"/>
        <end position="33"/>
    </location>
</feature>
<evidence type="ECO:0000256" key="1">
    <source>
        <dbReference type="SAM" id="MobiDB-lite"/>
    </source>
</evidence>
<dbReference type="AlphaFoldDB" id="G0V2L4"/>